<dbReference type="EMBL" id="LATX01000003">
    <property type="protein sequence ID" value="KTB47420.1"/>
    <property type="molecule type" value="Genomic_DNA"/>
</dbReference>
<evidence type="ECO:0000313" key="2">
    <source>
        <dbReference type="EMBL" id="KTB47420.1"/>
    </source>
</evidence>
<sequence>MTTPSTRTPPNTKPKLETDKSDSWTNAEWATRIATSTIQTINENKDDSVKMWNYIST</sequence>
<dbReference type="AlphaFoldDB" id="A0A0W0GFT1"/>
<comment type="caution">
    <text evidence="2">The sequence shown here is derived from an EMBL/GenBank/DDBJ whole genome shotgun (WGS) entry which is preliminary data.</text>
</comment>
<gene>
    <name evidence="2" type="ORF">WG66_1</name>
</gene>
<organism evidence="2 3">
    <name type="scientific">Moniliophthora roreri</name>
    <name type="common">Frosty pod rot fungus</name>
    <name type="synonym">Monilia roreri</name>
    <dbReference type="NCBI Taxonomy" id="221103"/>
    <lineage>
        <taxon>Eukaryota</taxon>
        <taxon>Fungi</taxon>
        <taxon>Dikarya</taxon>
        <taxon>Basidiomycota</taxon>
        <taxon>Agaricomycotina</taxon>
        <taxon>Agaricomycetes</taxon>
        <taxon>Agaricomycetidae</taxon>
        <taxon>Agaricales</taxon>
        <taxon>Marasmiineae</taxon>
        <taxon>Marasmiaceae</taxon>
        <taxon>Moniliophthora</taxon>
    </lineage>
</organism>
<feature type="region of interest" description="Disordered" evidence="1">
    <location>
        <begin position="1"/>
        <end position="24"/>
    </location>
</feature>
<reference evidence="2 3" key="1">
    <citation type="submission" date="2015-12" db="EMBL/GenBank/DDBJ databases">
        <title>Draft genome sequence of Moniliophthora roreri, the causal agent of frosty pod rot of cacao.</title>
        <authorList>
            <person name="Aime M.C."/>
            <person name="Diaz-Valderrama J.R."/>
            <person name="Kijpornyongpan T."/>
            <person name="Phillips-Mora W."/>
        </authorList>
    </citation>
    <scope>NUCLEOTIDE SEQUENCE [LARGE SCALE GENOMIC DNA]</scope>
    <source>
        <strain evidence="2 3">MCA 2952</strain>
    </source>
</reference>
<dbReference type="Proteomes" id="UP000054988">
    <property type="component" value="Unassembled WGS sequence"/>
</dbReference>
<protein>
    <submittedName>
        <fullName evidence="2">Uncharacterized protein</fullName>
    </submittedName>
</protein>
<evidence type="ECO:0000256" key="1">
    <source>
        <dbReference type="SAM" id="MobiDB-lite"/>
    </source>
</evidence>
<proteinExistence type="predicted"/>
<name>A0A0W0GFT1_MONRR</name>
<feature type="compositionally biased region" description="Polar residues" evidence="1">
    <location>
        <begin position="1"/>
        <end position="10"/>
    </location>
</feature>
<accession>A0A0W0GFT1</accession>
<evidence type="ECO:0000313" key="3">
    <source>
        <dbReference type="Proteomes" id="UP000054988"/>
    </source>
</evidence>